<reference evidence="2 3" key="1">
    <citation type="journal article" date="2023" name="Plants (Basel)">
        <title>Bridging the Gap: Combining Genomics and Transcriptomics Approaches to Understand Stylosanthes scabra, an Orphan Legume from the Brazilian Caatinga.</title>
        <authorList>
            <person name="Ferreira-Neto J.R.C."/>
            <person name="da Silva M.D."/>
            <person name="Binneck E."/>
            <person name="de Melo N.F."/>
            <person name="da Silva R.H."/>
            <person name="de Melo A.L.T.M."/>
            <person name="Pandolfi V."/>
            <person name="Bustamante F.O."/>
            <person name="Brasileiro-Vidal A.C."/>
            <person name="Benko-Iseppon A.M."/>
        </authorList>
    </citation>
    <scope>NUCLEOTIDE SEQUENCE [LARGE SCALE GENOMIC DNA]</scope>
    <source>
        <tissue evidence="2">Leaves</tissue>
    </source>
</reference>
<sequence>MDLRTSKQRIQRRIFCKQNDNNKINEDQQSKKRSTVNPQPLHPSTSAPLPSQPFPNPNGGINIVQANNEGHEEEEENGKEKEGDKDHDWLYDPLAKLVGESSDSKEECDEPKEAEVVESDDTVEVSNPDKEEEFFIAMVYRGNEEKPEDIPEKCVDPGPFFVTCKIGNVYV</sequence>
<feature type="compositionally biased region" description="Basic and acidic residues" evidence="1">
    <location>
        <begin position="78"/>
        <end position="90"/>
    </location>
</feature>
<protein>
    <submittedName>
        <fullName evidence="2">Uncharacterized protein</fullName>
    </submittedName>
</protein>
<feature type="compositionally biased region" description="Basic residues" evidence="1">
    <location>
        <begin position="1"/>
        <end position="15"/>
    </location>
</feature>
<name>A0ABU6XFD9_9FABA</name>
<keyword evidence="3" id="KW-1185">Reference proteome</keyword>
<feature type="region of interest" description="Disordered" evidence="1">
    <location>
        <begin position="1"/>
        <end position="129"/>
    </location>
</feature>
<feature type="compositionally biased region" description="Acidic residues" evidence="1">
    <location>
        <begin position="106"/>
        <end position="123"/>
    </location>
</feature>
<organism evidence="2 3">
    <name type="scientific">Stylosanthes scabra</name>
    <dbReference type="NCBI Taxonomy" id="79078"/>
    <lineage>
        <taxon>Eukaryota</taxon>
        <taxon>Viridiplantae</taxon>
        <taxon>Streptophyta</taxon>
        <taxon>Embryophyta</taxon>
        <taxon>Tracheophyta</taxon>
        <taxon>Spermatophyta</taxon>
        <taxon>Magnoliopsida</taxon>
        <taxon>eudicotyledons</taxon>
        <taxon>Gunneridae</taxon>
        <taxon>Pentapetalae</taxon>
        <taxon>rosids</taxon>
        <taxon>fabids</taxon>
        <taxon>Fabales</taxon>
        <taxon>Fabaceae</taxon>
        <taxon>Papilionoideae</taxon>
        <taxon>50 kb inversion clade</taxon>
        <taxon>dalbergioids sensu lato</taxon>
        <taxon>Dalbergieae</taxon>
        <taxon>Pterocarpus clade</taxon>
        <taxon>Stylosanthes</taxon>
    </lineage>
</organism>
<dbReference type="EMBL" id="JASCZI010211743">
    <property type="protein sequence ID" value="MED6196362.1"/>
    <property type="molecule type" value="Genomic_DNA"/>
</dbReference>
<evidence type="ECO:0000313" key="2">
    <source>
        <dbReference type="EMBL" id="MED6196362.1"/>
    </source>
</evidence>
<dbReference type="Proteomes" id="UP001341840">
    <property type="component" value="Unassembled WGS sequence"/>
</dbReference>
<evidence type="ECO:0000313" key="3">
    <source>
        <dbReference type="Proteomes" id="UP001341840"/>
    </source>
</evidence>
<gene>
    <name evidence="2" type="ORF">PIB30_046771</name>
</gene>
<feature type="compositionally biased region" description="Polar residues" evidence="1">
    <location>
        <begin position="35"/>
        <end position="49"/>
    </location>
</feature>
<evidence type="ECO:0000256" key="1">
    <source>
        <dbReference type="SAM" id="MobiDB-lite"/>
    </source>
</evidence>
<proteinExistence type="predicted"/>
<accession>A0ABU6XFD9</accession>
<comment type="caution">
    <text evidence="2">The sequence shown here is derived from an EMBL/GenBank/DDBJ whole genome shotgun (WGS) entry which is preliminary data.</text>
</comment>